<keyword evidence="2" id="KW-0238">DNA-binding</keyword>
<dbReference type="SUPFAM" id="SSF46785">
    <property type="entry name" value="Winged helix' DNA-binding domain"/>
    <property type="match status" value="1"/>
</dbReference>
<keyword evidence="8" id="KW-1185">Reference proteome</keyword>
<dbReference type="Pfam" id="PF09339">
    <property type="entry name" value="HTH_IclR"/>
    <property type="match status" value="1"/>
</dbReference>
<evidence type="ECO:0000259" key="5">
    <source>
        <dbReference type="PROSITE" id="PS51077"/>
    </source>
</evidence>
<dbReference type="SMART" id="SM00346">
    <property type="entry name" value="HTH_ICLR"/>
    <property type="match status" value="1"/>
</dbReference>
<feature type="domain" description="IclR-ED" evidence="6">
    <location>
        <begin position="107"/>
        <end position="268"/>
    </location>
</feature>
<dbReference type="InterPro" id="IPR029016">
    <property type="entry name" value="GAF-like_dom_sf"/>
</dbReference>
<sequence>MPGAASRRRDSGDAMTDLTTNVALKDRPNTVRPGDGAQRGDTPTALLERVSVVLDAFEDGEAASGLTLADVVRRTELPRSSVHRMLEQLVRMRWMHRSGRRYRLGFRLLELGALAVNQDALHAAALPVMYELHAATRLVVHLGMLEGSGGDDILYLDKIGGRLVQAVPTQVGGRRPAVGTALGAVLLAGRGDPRMDPAADARIVQEGVARVASSAPHGHTCVAAPIGRIGEATAAISLCAPNRHARLDPRVVSPLRVAAGTISRTLEGVVTPAHARLSA</sequence>
<organism evidence="7 8">
    <name type="scientific">Tomitella fengzijianii</name>
    <dbReference type="NCBI Taxonomy" id="2597660"/>
    <lineage>
        <taxon>Bacteria</taxon>
        <taxon>Bacillati</taxon>
        <taxon>Actinomycetota</taxon>
        <taxon>Actinomycetes</taxon>
        <taxon>Mycobacteriales</taxon>
        <taxon>Tomitella</taxon>
    </lineage>
</organism>
<dbReference type="PROSITE" id="PS51078">
    <property type="entry name" value="ICLR_ED"/>
    <property type="match status" value="1"/>
</dbReference>
<evidence type="ECO:0000256" key="4">
    <source>
        <dbReference type="SAM" id="MobiDB-lite"/>
    </source>
</evidence>
<evidence type="ECO:0000256" key="1">
    <source>
        <dbReference type="ARBA" id="ARBA00023015"/>
    </source>
</evidence>
<dbReference type="KEGG" id="toy:FO059_01545"/>
<reference evidence="7 8" key="1">
    <citation type="submission" date="2019-07" db="EMBL/GenBank/DDBJ databases">
        <title>Tomitella cavernea sp. nov., an actinomycete isolated from soil.</title>
        <authorList>
            <person name="Cheng J."/>
        </authorList>
    </citation>
    <scope>NUCLEOTIDE SEQUENCE [LARGE SCALE GENOMIC DNA]</scope>
    <source>
        <strain evidence="7 8">HY188</strain>
    </source>
</reference>
<protein>
    <submittedName>
        <fullName evidence="7">Helix-turn-helix domain-containing protein</fullName>
    </submittedName>
</protein>
<dbReference type="EMBL" id="CP041765">
    <property type="protein sequence ID" value="QDQ96264.1"/>
    <property type="molecule type" value="Genomic_DNA"/>
</dbReference>
<feature type="region of interest" description="Disordered" evidence="4">
    <location>
        <begin position="1"/>
        <end position="42"/>
    </location>
</feature>
<proteinExistence type="predicted"/>
<evidence type="ECO:0000256" key="2">
    <source>
        <dbReference type="ARBA" id="ARBA00023125"/>
    </source>
</evidence>
<dbReference type="Gene3D" id="1.10.10.10">
    <property type="entry name" value="Winged helix-like DNA-binding domain superfamily/Winged helix DNA-binding domain"/>
    <property type="match status" value="1"/>
</dbReference>
<keyword evidence="1" id="KW-0805">Transcription regulation</keyword>
<evidence type="ECO:0000313" key="7">
    <source>
        <dbReference type="EMBL" id="QDQ96264.1"/>
    </source>
</evidence>
<dbReference type="PANTHER" id="PTHR30136:SF24">
    <property type="entry name" value="HTH-TYPE TRANSCRIPTIONAL REPRESSOR ALLR"/>
    <property type="match status" value="1"/>
</dbReference>
<dbReference type="Gene3D" id="3.30.450.40">
    <property type="match status" value="2"/>
</dbReference>
<dbReference type="InterPro" id="IPR050707">
    <property type="entry name" value="HTH_MetabolicPath_Reg"/>
</dbReference>
<reference evidence="7 8" key="2">
    <citation type="submission" date="2019-07" db="EMBL/GenBank/DDBJ databases">
        <authorList>
            <person name="Huang Y."/>
        </authorList>
    </citation>
    <scope>NUCLEOTIDE SEQUENCE [LARGE SCALE GENOMIC DNA]</scope>
    <source>
        <strain evidence="7 8">HY188</strain>
    </source>
</reference>
<dbReference type="PROSITE" id="PS51077">
    <property type="entry name" value="HTH_ICLR"/>
    <property type="match status" value="1"/>
</dbReference>
<evidence type="ECO:0000313" key="8">
    <source>
        <dbReference type="Proteomes" id="UP000317344"/>
    </source>
</evidence>
<name>A0A516WZI9_9ACTN</name>
<dbReference type="InterPro" id="IPR036390">
    <property type="entry name" value="WH_DNA-bd_sf"/>
</dbReference>
<dbReference type="GO" id="GO:0003700">
    <property type="term" value="F:DNA-binding transcription factor activity"/>
    <property type="evidence" value="ECO:0007669"/>
    <property type="project" value="TreeGrafter"/>
</dbReference>
<dbReference type="InterPro" id="IPR014757">
    <property type="entry name" value="Tscrpt_reg_IclR_C"/>
</dbReference>
<dbReference type="Proteomes" id="UP000317344">
    <property type="component" value="Chromosome"/>
</dbReference>
<dbReference type="GO" id="GO:0003677">
    <property type="term" value="F:DNA binding"/>
    <property type="evidence" value="ECO:0007669"/>
    <property type="project" value="UniProtKB-KW"/>
</dbReference>
<dbReference type="InterPro" id="IPR005471">
    <property type="entry name" value="Tscrpt_reg_IclR_N"/>
</dbReference>
<dbReference type="PANTHER" id="PTHR30136">
    <property type="entry name" value="HELIX-TURN-HELIX TRANSCRIPTIONAL REGULATOR, ICLR FAMILY"/>
    <property type="match status" value="1"/>
</dbReference>
<feature type="domain" description="HTH iclR-type" evidence="5">
    <location>
        <begin position="44"/>
        <end position="106"/>
    </location>
</feature>
<gene>
    <name evidence="7" type="ORF">FO059_01545</name>
</gene>
<evidence type="ECO:0000256" key="3">
    <source>
        <dbReference type="ARBA" id="ARBA00023163"/>
    </source>
</evidence>
<dbReference type="SUPFAM" id="SSF55781">
    <property type="entry name" value="GAF domain-like"/>
    <property type="match status" value="1"/>
</dbReference>
<dbReference type="InterPro" id="IPR036388">
    <property type="entry name" value="WH-like_DNA-bd_sf"/>
</dbReference>
<dbReference type="OrthoDB" id="60629at2"/>
<accession>A0A516WZI9</accession>
<dbReference type="Pfam" id="PF01614">
    <property type="entry name" value="IclR_C"/>
    <property type="match status" value="1"/>
</dbReference>
<dbReference type="AlphaFoldDB" id="A0A516WZI9"/>
<keyword evidence="3" id="KW-0804">Transcription</keyword>
<evidence type="ECO:0000259" key="6">
    <source>
        <dbReference type="PROSITE" id="PS51078"/>
    </source>
</evidence>
<dbReference type="GO" id="GO:0045892">
    <property type="term" value="P:negative regulation of DNA-templated transcription"/>
    <property type="evidence" value="ECO:0007669"/>
    <property type="project" value="TreeGrafter"/>
</dbReference>